<evidence type="ECO:0000256" key="6">
    <source>
        <dbReference type="SAM" id="Coils"/>
    </source>
</evidence>
<dbReference type="SUPFAM" id="SSF52540">
    <property type="entry name" value="P-loop containing nucleoside triphosphate hydrolases"/>
    <property type="match status" value="1"/>
</dbReference>
<evidence type="ECO:0000256" key="4">
    <source>
        <dbReference type="ARBA" id="ARBA00023175"/>
    </source>
</evidence>
<dbReference type="Gene3D" id="3.40.850.10">
    <property type="entry name" value="Kinesin motor domain"/>
    <property type="match status" value="1"/>
</dbReference>
<dbReference type="Gene3D" id="2.60.200.20">
    <property type="match status" value="1"/>
</dbReference>
<evidence type="ECO:0000256" key="3">
    <source>
        <dbReference type="ARBA" id="ARBA00023054"/>
    </source>
</evidence>
<accession>A0A5E8BYG1</accession>
<feature type="region of interest" description="Disordered" evidence="7">
    <location>
        <begin position="1166"/>
        <end position="1213"/>
    </location>
</feature>
<evidence type="ECO:0000313" key="10">
    <source>
        <dbReference type="Proteomes" id="UP000398389"/>
    </source>
</evidence>
<evidence type="ECO:0000256" key="7">
    <source>
        <dbReference type="SAM" id="MobiDB-lite"/>
    </source>
</evidence>
<evidence type="ECO:0000256" key="2">
    <source>
        <dbReference type="ARBA" id="ARBA00022840"/>
    </source>
</evidence>
<dbReference type="PRINTS" id="PR00380">
    <property type="entry name" value="KINESINHEAVY"/>
</dbReference>
<comment type="similarity">
    <text evidence="5">Belongs to the TRAFAC class myosin-kinesin ATPase superfamily. Kinesin family.</text>
</comment>
<dbReference type="OrthoDB" id="3176171at2759"/>
<organism evidence="9 10">
    <name type="scientific">Magnusiomyces paraingens</name>
    <dbReference type="NCBI Taxonomy" id="2606893"/>
    <lineage>
        <taxon>Eukaryota</taxon>
        <taxon>Fungi</taxon>
        <taxon>Dikarya</taxon>
        <taxon>Ascomycota</taxon>
        <taxon>Saccharomycotina</taxon>
        <taxon>Dipodascomycetes</taxon>
        <taxon>Dipodascales</taxon>
        <taxon>Dipodascaceae</taxon>
        <taxon>Magnusiomyces</taxon>
    </lineage>
</organism>
<feature type="compositionally biased region" description="Acidic residues" evidence="7">
    <location>
        <begin position="1166"/>
        <end position="1176"/>
    </location>
</feature>
<name>A0A5E8BYG1_9ASCO</name>
<dbReference type="InterPro" id="IPR036961">
    <property type="entry name" value="Kinesin_motor_dom_sf"/>
</dbReference>
<keyword evidence="3 6" id="KW-0175">Coiled coil</keyword>
<reference evidence="9 10" key="1">
    <citation type="submission" date="2019-09" db="EMBL/GenBank/DDBJ databases">
        <authorList>
            <person name="Brejova B."/>
        </authorList>
    </citation>
    <scope>NUCLEOTIDE SEQUENCE [LARGE SCALE GENOMIC DNA]</scope>
</reference>
<dbReference type="SMART" id="SM00129">
    <property type="entry name" value="KISc"/>
    <property type="match status" value="1"/>
</dbReference>
<dbReference type="InterPro" id="IPR001752">
    <property type="entry name" value="Kinesin_motor_dom"/>
</dbReference>
<proteinExistence type="inferred from homology"/>
<dbReference type="PANTHER" id="PTHR47117">
    <property type="entry name" value="STAR-RELATED LIPID TRANSFER PROTEIN 9"/>
    <property type="match status" value="1"/>
</dbReference>
<dbReference type="SUPFAM" id="SSF49879">
    <property type="entry name" value="SMAD/FHA domain"/>
    <property type="match status" value="1"/>
</dbReference>
<dbReference type="InterPro" id="IPR019821">
    <property type="entry name" value="Kinesin_motor_CS"/>
</dbReference>
<dbReference type="InterPro" id="IPR027417">
    <property type="entry name" value="P-loop_NTPase"/>
</dbReference>
<feature type="domain" description="Kinesin motor" evidence="8">
    <location>
        <begin position="14"/>
        <end position="330"/>
    </location>
</feature>
<feature type="compositionally biased region" description="Acidic residues" evidence="7">
    <location>
        <begin position="1184"/>
        <end position="1203"/>
    </location>
</feature>
<evidence type="ECO:0000256" key="5">
    <source>
        <dbReference type="PROSITE-ProRule" id="PRU00283"/>
    </source>
</evidence>
<evidence type="ECO:0000259" key="8">
    <source>
        <dbReference type="PROSITE" id="PS50067"/>
    </source>
</evidence>
<dbReference type="Proteomes" id="UP000398389">
    <property type="component" value="Unassembled WGS sequence"/>
</dbReference>
<dbReference type="GO" id="GO:0008017">
    <property type="term" value="F:microtubule binding"/>
    <property type="evidence" value="ECO:0007669"/>
    <property type="project" value="InterPro"/>
</dbReference>
<sequence length="1274" mass="142619">MPEQSPNKTRAAFRIQVLARLRPNSSESPVTFRPPNQVVVGSRAFAFDDVLWSAQKMPEGVSYATQERVFNATAAPLLDHALKGFNTCVFAYGQTGSGKSHTMIGTQQEPGIIPRMGHELFERMSRGPPCGVTVSFYEIYNHDKIRDLLVKNTNTQIPPLKVREHSKTGPYVDGLTSLAIKSPGELYSVLEQGSQNRSVAATALNDASSRSHAIFCITLAQAGSVSRMHLVDLAGSERAKTSGTSGARLREGSEINKSLSSLARVISALVEKQRRPGTVVPYRDSMLTWVLKEALGGNSMTAMVATLSPDPINADHTLSTLRFASSVKKIENVAIINEGEAVSGKLLVRELREEIERLKSQLAQQENVSELKKKLETIQRQLAEQSTPASPVRDLKSLGIVPNSRLYDLPRLKLPYIMNVSEGRSSFFTFTLQHGTTTAGSNAEASIKVQGEQILAVHCKFITDTDTTLVPMDGALVTVNGVAVSTPTLLTNNSRIALGPQKSLVVRFFDPLRRGGSIPRAKTPKKEVPDDEAISLLDDDTLEGLYHRVVRSRHLRTSSASSSRPDFDHSVVSENDNTSFTISGDTDLTPREKELARKYVAVWQQQRDARFVREFLSHLELIGRAQITAREFGLPASQFQLMVVDSTGLQHSPYYDQGSATSTNTFIVGPGKGLQKLAVRFQHSETRAVHICSLGALRRMVPHNTNVGCVRRAAPEQYMEMMVPEMTNRAKPQFTYLGKANFFLGETEEADVFSPYTYSVAGRLRLEKVGDNGYTIFLGGMSYEEIQDVHCGVSVVVRNEHSDVASVERIAVTPVMEVGGSMLFKKKNDGYIRFPSYLKIAGGSELLIEVYGTVRDGFLEKLASWDALQEEPPVNYVPESPPETFRVEVRTQFVELDEDGRFSKPSPVTENHVMELRQGVVRRLRVEVEIPLDASAAARVPPYDAPVGIVVRVGEPVLTDLYGLELEEAEYLGYDKAEEVGCGMEGEEETKTEEKNWAVLKNVGKPKRQQFPDQNVERVSIECHWDRHDEMLMRATRANSQVFVPLKVCLRGKGEEEEEEQQQQQQQQQGLVLQYGVNVRVRPRGSGNGSEVNGRVNWRANSIVWGLLFFIQESEWNQAEDDDEDEDFKRRMSVKNEFQIIRGWAGVPRTFVEYRWMIWNGKAPEEDMSEFPDDTIPETRYQNDLEDEEGKEEEEEEEEEENPSEVLPRLQQEDEKGQSVFLRGVSVIAEYWRFCERNNKRTDLKGEKSVLVKRQVSRAISGYYSNGKQDDKSL</sequence>
<gene>
    <name evidence="9" type="ORF">SAPINGB_P004155</name>
</gene>
<dbReference type="Pfam" id="PF00225">
    <property type="entry name" value="Kinesin"/>
    <property type="match status" value="1"/>
</dbReference>
<dbReference type="EMBL" id="CABVLU010000003">
    <property type="protein sequence ID" value="VVT54597.1"/>
    <property type="molecule type" value="Genomic_DNA"/>
</dbReference>
<dbReference type="GeneID" id="43582970"/>
<feature type="binding site" evidence="5">
    <location>
        <begin position="93"/>
        <end position="100"/>
    </location>
    <ligand>
        <name>ATP</name>
        <dbReference type="ChEBI" id="CHEBI:30616"/>
    </ligand>
</feature>
<dbReference type="RefSeq" id="XP_031854761.1">
    <property type="nucleotide sequence ID" value="XM_031998870.1"/>
</dbReference>
<dbReference type="InterPro" id="IPR008984">
    <property type="entry name" value="SMAD_FHA_dom_sf"/>
</dbReference>
<keyword evidence="10" id="KW-1185">Reference proteome</keyword>
<dbReference type="GO" id="GO:0007018">
    <property type="term" value="P:microtubule-based movement"/>
    <property type="evidence" value="ECO:0007669"/>
    <property type="project" value="InterPro"/>
</dbReference>
<dbReference type="AlphaFoldDB" id="A0A5E8BYG1"/>
<protein>
    <recommendedName>
        <fullName evidence="8">Kinesin motor domain-containing protein</fullName>
    </recommendedName>
</protein>
<keyword evidence="1 5" id="KW-0547">Nucleotide-binding</keyword>
<evidence type="ECO:0000313" key="9">
    <source>
        <dbReference type="EMBL" id="VVT54597.1"/>
    </source>
</evidence>
<keyword evidence="2 5" id="KW-0067">ATP-binding</keyword>
<keyword evidence="4 5" id="KW-0505">Motor protein</keyword>
<dbReference type="GO" id="GO:0005524">
    <property type="term" value="F:ATP binding"/>
    <property type="evidence" value="ECO:0007669"/>
    <property type="project" value="UniProtKB-UniRule"/>
</dbReference>
<feature type="coiled-coil region" evidence="6">
    <location>
        <begin position="341"/>
        <end position="381"/>
    </location>
</feature>
<dbReference type="PROSITE" id="PS00411">
    <property type="entry name" value="KINESIN_MOTOR_1"/>
    <property type="match status" value="1"/>
</dbReference>
<evidence type="ECO:0000256" key="1">
    <source>
        <dbReference type="ARBA" id="ARBA00022741"/>
    </source>
</evidence>
<dbReference type="GO" id="GO:0003777">
    <property type="term" value="F:microtubule motor activity"/>
    <property type="evidence" value="ECO:0007669"/>
    <property type="project" value="InterPro"/>
</dbReference>
<dbReference type="PROSITE" id="PS50067">
    <property type="entry name" value="KINESIN_MOTOR_2"/>
    <property type="match status" value="1"/>
</dbReference>